<accession>A0ABW3VRV7</accession>
<proteinExistence type="predicted"/>
<dbReference type="InterPro" id="IPR009078">
    <property type="entry name" value="Ferritin-like_SF"/>
</dbReference>
<name>A0ABW3VRV7_9PSEU</name>
<comment type="caution">
    <text evidence="5">The sequence shown here is derived from an EMBL/GenBank/DDBJ whole genome shotgun (WGS) entry which is preliminary data.</text>
</comment>
<reference evidence="6" key="1">
    <citation type="journal article" date="2019" name="Int. J. Syst. Evol. Microbiol.">
        <title>The Global Catalogue of Microorganisms (GCM) 10K type strain sequencing project: providing services to taxonomists for standard genome sequencing and annotation.</title>
        <authorList>
            <consortium name="The Broad Institute Genomics Platform"/>
            <consortium name="The Broad Institute Genome Sequencing Center for Infectious Disease"/>
            <person name="Wu L."/>
            <person name="Ma J."/>
        </authorList>
    </citation>
    <scope>NUCLEOTIDE SEQUENCE [LARGE SCALE GENOMIC DNA]</scope>
    <source>
        <strain evidence="6">CCUG 49018</strain>
    </source>
</reference>
<protein>
    <recommendedName>
        <fullName evidence="1">propane 2-monooxygenase</fullName>
        <ecNumber evidence="1">1.14.13.227</ecNumber>
    </recommendedName>
</protein>
<dbReference type="EC" id="1.14.13.227" evidence="1"/>
<dbReference type="InterPro" id="IPR012078">
    <property type="entry name" value="MP_mOase_hydro"/>
</dbReference>
<dbReference type="Pfam" id="PF02332">
    <property type="entry name" value="Phenol_Hydrox"/>
    <property type="match status" value="1"/>
</dbReference>
<keyword evidence="2" id="KW-0560">Oxidoreductase</keyword>
<dbReference type="Gene3D" id="1.10.620.20">
    <property type="entry name" value="Ribonucleotide Reductase, subunit A"/>
    <property type="match status" value="1"/>
</dbReference>
<dbReference type="RefSeq" id="WP_013673613.1">
    <property type="nucleotide sequence ID" value="NZ_BAABKS010000010.1"/>
</dbReference>
<evidence type="ECO:0000256" key="4">
    <source>
        <dbReference type="ARBA" id="ARBA00048941"/>
    </source>
</evidence>
<dbReference type="InterPro" id="IPR012348">
    <property type="entry name" value="RNR-like"/>
</dbReference>
<evidence type="ECO:0000313" key="6">
    <source>
        <dbReference type="Proteomes" id="UP001597182"/>
    </source>
</evidence>
<evidence type="ECO:0000256" key="2">
    <source>
        <dbReference type="ARBA" id="ARBA00023002"/>
    </source>
</evidence>
<organism evidence="5 6">
    <name type="scientific">Pseudonocardia benzenivorans</name>
    <dbReference type="NCBI Taxonomy" id="228005"/>
    <lineage>
        <taxon>Bacteria</taxon>
        <taxon>Bacillati</taxon>
        <taxon>Actinomycetota</taxon>
        <taxon>Actinomycetes</taxon>
        <taxon>Pseudonocardiales</taxon>
        <taxon>Pseudonocardiaceae</taxon>
        <taxon>Pseudonocardia</taxon>
    </lineage>
</organism>
<keyword evidence="3" id="KW-0503">Monooxygenase</keyword>
<sequence length="335" mass="37609">MSGGPRRRRTWSAFGDVRRMPSDYEVMTHDANWTLRPNRKAAFEQNPSSPANLWFHTYRDASPLRVAEWNKYRDPDQLVYRTYVTMQSDAETRLAGVLEEYAAAGATEALSPAWVRTLATVFTPTRFPLHALQQIEAYVGHLAPTSYITTAAAFSTADLLRRVTAVAYRTRELELTRPGSGAGQQERQIWETEPGWQGVRRLVETALVAYDWGEAHTALNLVILPTLDAVLLDGFRELARDNGDELTWLLLGNLAEDARRRDRWAGEVAAFAVRERPENADVLRRWIDRWSPRADDAVAELATLLETLPDRPCPGGELLGAARAARQQLLDGAGL</sequence>
<dbReference type="EMBL" id="JBHTMB010000310">
    <property type="protein sequence ID" value="MFD1237827.1"/>
    <property type="molecule type" value="Genomic_DNA"/>
</dbReference>
<evidence type="ECO:0000313" key="5">
    <source>
        <dbReference type="EMBL" id="MFD1237827.1"/>
    </source>
</evidence>
<dbReference type="SUPFAM" id="SSF47240">
    <property type="entry name" value="Ferritin-like"/>
    <property type="match status" value="1"/>
</dbReference>
<dbReference type="Proteomes" id="UP001597182">
    <property type="component" value="Unassembled WGS sequence"/>
</dbReference>
<dbReference type="InterPro" id="IPR003430">
    <property type="entry name" value="Phenol_Hydrox"/>
</dbReference>
<dbReference type="PIRSF" id="PIRSF000040">
    <property type="entry name" value="MMOH_comp"/>
    <property type="match status" value="1"/>
</dbReference>
<evidence type="ECO:0000256" key="3">
    <source>
        <dbReference type="ARBA" id="ARBA00023033"/>
    </source>
</evidence>
<comment type="catalytic activity">
    <reaction evidence="4">
        <text>propane + NADH + O2 + H(+) = propan-2-ol + NAD(+) + H2O</text>
        <dbReference type="Rhea" id="RHEA:49992"/>
        <dbReference type="ChEBI" id="CHEBI:15377"/>
        <dbReference type="ChEBI" id="CHEBI:15378"/>
        <dbReference type="ChEBI" id="CHEBI:15379"/>
        <dbReference type="ChEBI" id="CHEBI:17824"/>
        <dbReference type="ChEBI" id="CHEBI:32879"/>
        <dbReference type="ChEBI" id="CHEBI:57540"/>
        <dbReference type="ChEBI" id="CHEBI:57945"/>
        <dbReference type="EC" id="1.14.13.227"/>
    </reaction>
</comment>
<keyword evidence="6" id="KW-1185">Reference proteome</keyword>
<evidence type="ECO:0000256" key="1">
    <source>
        <dbReference type="ARBA" id="ARBA00012710"/>
    </source>
</evidence>
<gene>
    <name evidence="5" type="ORF">ACFQ34_31470</name>
</gene>